<evidence type="ECO:0000256" key="9">
    <source>
        <dbReference type="ARBA" id="ARBA00023242"/>
    </source>
</evidence>
<dbReference type="GO" id="GO:0003968">
    <property type="term" value="F:RNA-directed RNA polymerase activity"/>
    <property type="evidence" value="ECO:0007669"/>
    <property type="project" value="EnsemblFungi"/>
</dbReference>
<evidence type="ECO:0000313" key="21">
    <source>
        <dbReference type="Proteomes" id="UP000051530"/>
    </source>
</evidence>
<dbReference type="VEuPathDB" id="MicrosporidiaDB:M153_3200013945"/>
<dbReference type="Pfam" id="PF04563">
    <property type="entry name" value="RNA_pol_Rpb2_1"/>
    <property type="match status" value="1"/>
</dbReference>
<dbReference type="GO" id="GO:0003723">
    <property type="term" value="F:RNA binding"/>
    <property type="evidence" value="ECO:0007669"/>
    <property type="project" value="EnsemblFungi"/>
</dbReference>
<dbReference type="EMBL" id="LGUB01000007">
    <property type="protein sequence ID" value="KRH95068.1"/>
    <property type="molecule type" value="Genomic_DNA"/>
</dbReference>
<feature type="domain" description="RNA polymerase Rpb2" evidence="15">
    <location>
        <begin position="233"/>
        <end position="381"/>
    </location>
</feature>
<keyword evidence="5 12" id="KW-0548">Nucleotidyltransferase</keyword>
<dbReference type="Pfam" id="PF04566">
    <property type="entry name" value="RNA_pol_Rpb2_4"/>
    <property type="match status" value="1"/>
</dbReference>
<dbReference type="InterPro" id="IPR015712">
    <property type="entry name" value="DNA-dir_RNA_pol_su2"/>
</dbReference>
<evidence type="ECO:0000256" key="3">
    <source>
        <dbReference type="ARBA" id="ARBA00022478"/>
    </source>
</evidence>
<evidence type="ECO:0000259" key="17">
    <source>
        <dbReference type="Pfam" id="PF04565"/>
    </source>
</evidence>
<dbReference type="GO" id="GO:0003677">
    <property type="term" value="F:DNA binding"/>
    <property type="evidence" value="ECO:0007669"/>
    <property type="project" value="EnsemblFungi"/>
</dbReference>
<organism evidence="20 21">
    <name type="scientific">Pseudoloma neurophilia</name>
    <dbReference type="NCBI Taxonomy" id="146866"/>
    <lineage>
        <taxon>Eukaryota</taxon>
        <taxon>Fungi</taxon>
        <taxon>Fungi incertae sedis</taxon>
        <taxon>Microsporidia</taxon>
        <taxon>Pseudoloma</taxon>
    </lineage>
</organism>
<feature type="domain" description="RNA polymerase Rpb2" evidence="18">
    <location>
        <begin position="555"/>
        <end position="615"/>
    </location>
</feature>
<evidence type="ECO:0000256" key="11">
    <source>
        <dbReference type="RuleBase" id="RU000434"/>
    </source>
</evidence>
<dbReference type="OrthoDB" id="10248617at2759"/>
<dbReference type="GO" id="GO:0005665">
    <property type="term" value="C:RNA polymerase II, core complex"/>
    <property type="evidence" value="ECO:0007669"/>
    <property type="project" value="EnsemblFungi"/>
</dbReference>
<dbReference type="InterPro" id="IPR007642">
    <property type="entry name" value="RNA_pol_Rpb2_2"/>
</dbReference>
<dbReference type="Proteomes" id="UP000051530">
    <property type="component" value="Unassembled WGS sequence"/>
</dbReference>
<dbReference type="InterPro" id="IPR007645">
    <property type="entry name" value="RNA_pol_Rpb2_3"/>
</dbReference>
<dbReference type="GO" id="GO:0005721">
    <property type="term" value="C:pericentric heterochromatin"/>
    <property type="evidence" value="ECO:0007669"/>
    <property type="project" value="EnsemblFungi"/>
</dbReference>
<comment type="function">
    <text evidence="12">DNA-dependent RNA polymerase catalyzes the transcription of DNA into RNA using the four ribonucleoside triphosphates as substrates.</text>
</comment>
<dbReference type="Pfam" id="PF04561">
    <property type="entry name" value="RNA_pol_Rpb2_2"/>
    <property type="match status" value="1"/>
</dbReference>
<dbReference type="InterPro" id="IPR037033">
    <property type="entry name" value="DNA-dir_RNAP_su2_hyb_sf"/>
</dbReference>
<evidence type="ECO:0000259" key="15">
    <source>
        <dbReference type="Pfam" id="PF04561"/>
    </source>
</evidence>
<dbReference type="GO" id="GO:0140727">
    <property type="term" value="P:siRNA-mediated pericentric heterochromatin formation"/>
    <property type="evidence" value="ECO:0007669"/>
    <property type="project" value="EnsemblFungi"/>
</dbReference>
<dbReference type="CDD" id="cd00653">
    <property type="entry name" value="RNA_pol_B_RPB2"/>
    <property type="match status" value="1"/>
</dbReference>
<keyword evidence="7" id="KW-0862">Zinc</keyword>
<dbReference type="FunFam" id="2.40.270.10:FF:000006">
    <property type="entry name" value="DNA-directed RNA polymerase subunit beta"/>
    <property type="match status" value="1"/>
</dbReference>
<keyword evidence="8 12" id="KW-0804">Transcription</keyword>
<feature type="domain" description="RNA polymerase Rpb2" evidence="14">
    <location>
        <begin position="1147"/>
        <end position="1231"/>
    </location>
</feature>
<dbReference type="EC" id="2.7.7.6" evidence="12"/>
<keyword evidence="21" id="KW-1185">Reference proteome</keyword>
<dbReference type="InterPro" id="IPR007121">
    <property type="entry name" value="RNA_pol_bsu_CS"/>
</dbReference>
<dbReference type="InterPro" id="IPR007647">
    <property type="entry name" value="RNA_pol_Rpb2_5"/>
</dbReference>
<dbReference type="Gene3D" id="2.40.50.150">
    <property type="match status" value="1"/>
</dbReference>
<evidence type="ECO:0000259" key="18">
    <source>
        <dbReference type="Pfam" id="PF04566"/>
    </source>
</evidence>
<keyword evidence="6" id="KW-0479">Metal-binding</keyword>
<dbReference type="InterPro" id="IPR007646">
    <property type="entry name" value="RNA_pol_Rpb2_4"/>
</dbReference>
<dbReference type="InterPro" id="IPR007644">
    <property type="entry name" value="RNA_pol_bsu_protrusion"/>
</dbReference>
<comment type="similarity">
    <text evidence="2 11">Belongs to the RNA polymerase beta chain family.</text>
</comment>
<reference evidence="20 21" key="1">
    <citation type="submission" date="2015-07" db="EMBL/GenBank/DDBJ databases">
        <title>The genome of Pseudoloma neurophilia, a relevant intracellular parasite of the zebrafish.</title>
        <authorList>
            <person name="Ndikumana S."/>
            <person name="Pelin A."/>
            <person name="Sanders J."/>
            <person name="Corradi N."/>
        </authorList>
    </citation>
    <scope>NUCLEOTIDE SEQUENCE [LARGE SCALE GENOMIC DNA]</scope>
    <source>
        <strain evidence="20 21">MK1</strain>
    </source>
</reference>
<evidence type="ECO:0000256" key="2">
    <source>
        <dbReference type="ARBA" id="ARBA00006835"/>
    </source>
</evidence>
<dbReference type="Pfam" id="PF04567">
    <property type="entry name" value="RNA_pol_Rpb2_5"/>
    <property type="match status" value="1"/>
</dbReference>
<keyword evidence="9" id="KW-0539">Nucleus</keyword>
<evidence type="ECO:0000259" key="19">
    <source>
        <dbReference type="Pfam" id="PF04567"/>
    </source>
</evidence>
<feature type="domain" description="RNA polymerase beta subunit protrusion" evidence="16">
    <location>
        <begin position="36"/>
        <end position="430"/>
    </location>
</feature>
<evidence type="ECO:0000256" key="8">
    <source>
        <dbReference type="ARBA" id="ARBA00023163"/>
    </source>
</evidence>
<comment type="catalytic activity">
    <reaction evidence="10 12">
        <text>RNA(n) + a ribonucleoside 5'-triphosphate = RNA(n+1) + diphosphate</text>
        <dbReference type="Rhea" id="RHEA:21248"/>
        <dbReference type="Rhea" id="RHEA-COMP:14527"/>
        <dbReference type="Rhea" id="RHEA-COMP:17342"/>
        <dbReference type="ChEBI" id="CHEBI:33019"/>
        <dbReference type="ChEBI" id="CHEBI:61557"/>
        <dbReference type="ChEBI" id="CHEBI:140395"/>
        <dbReference type="EC" id="2.7.7.6"/>
    </reaction>
</comment>
<proteinExistence type="inferred from homology"/>
<dbReference type="Gene3D" id="3.90.1800.10">
    <property type="entry name" value="RNA polymerase alpha subunit dimerisation domain"/>
    <property type="match status" value="1"/>
</dbReference>
<dbReference type="InterPro" id="IPR014724">
    <property type="entry name" value="RNA_pol_RPB2_OB-fold"/>
</dbReference>
<dbReference type="Gene3D" id="2.40.270.10">
    <property type="entry name" value="DNA-directed RNA polymerase, subunit 2, domain 6"/>
    <property type="match status" value="1"/>
</dbReference>
<comment type="caution">
    <text evidence="20">The sequence shown here is derived from an EMBL/GenBank/DDBJ whole genome shotgun (WGS) entry which is preliminary data.</text>
</comment>
<evidence type="ECO:0000259" key="14">
    <source>
        <dbReference type="Pfam" id="PF04560"/>
    </source>
</evidence>
<feature type="domain" description="DNA-directed RNA polymerase subunit 2 hybrid-binding" evidence="13">
    <location>
        <begin position="756"/>
        <end position="1145"/>
    </location>
</feature>
<dbReference type="NCBIfam" id="NF007175">
    <property type="entry name" value="PRK09606.1"/>
    <property type="match status" value="1"/>
</dbReference>
<dbReference type="PROSITE" id="PS01166">
    <property type="entry name" value="RNA_POL_BETA"/>
    <property type="match status" value="1"/>
</dbReference>
<dbReference type="GO" id="GO:0006368">
    <property type="term" value="P:transcription elongation by RNA polymerase II"/>
    <property type="evidence" value="ECO:0007669"/>
    <property type="project" value="EnsemblFungi"/>
</dbReference>
<dbReference type="GO" id="GO:0032549">
    <property type="term" value="F:ribonucleoside binding"/>
    <property type="evidence" value="ECO:0007669"/>
    <property type="project" value="InterPro"/>
</dbReference>
<dbReference type="InterPro" id="IPR007120">
    <property type="entry name" value="DNA-dir_RNAP_su2_dom"/>
</dbReference>
<gene>
    <name evidence="20" type="ORF">M153_3200013945</name>
</gene>
<dbReference type="AlphaFoldDB" id="A0A0R0M0P9"/>
<dbReference type="GO" id="GO:0006367">
    <property type="term" value="P:transcription initiation at RNA polymerase II promoter"/>
    <property type="evidence" value="ECO:0007669"/>
    <property type="project" value="EnsemblFungi"/>
</dbReference>
<dbReference type="Pfam" id="PF04560">
    <property type="entry name" value="RNA_pol_Rpb2_7"/>
    <property type="match status" value="1"/>
</dbReference>
<evidence type="ECO:0000256" key="7">
    <source>
        <dbReference type="ARBA" id="ARBA00022833"/>
    </source>
</evidence>
<dbReference type="Gene3D" id="3.90.1100.10">
    <property type="match status" value="2"/>
</dbReference>
<dbReference type="GO" id="GO:0046872">
    <property type="term" value="F:metal ion binding"/>
    <property type="evidence" value="ECO:0007669"/>
    <property type="project" value="UniProtKB-KW"/>
</dbReference>
<sequence length="1237" mass="139730">MTTIPFEETNEFDSKSDEVRNEDTWPAIDAHFNQMGLVRQQLDSFNEFIGSTMQEIVDEDNVVTVSSIPSAGRESSKSITLKFGTVHVSRPPTITEADGTTRHLLPLEARLRDLTYNCSVFLDITRTVKDGDISQDHFHKMTPIGNIPIMLRSNVCCLYGLTDRNLAQVGECPFDSGGYFIVNGSEKVLIAQERMATNVIHVFEKKDSNFTYYSEIRSTPQKGSKTPSSLIIKIMPKTETEFLIRCNLPQIRQDIPVIIVYRALGFVSDKEILEHLIYDPNDKEMLQMIRPSIEEAFVIQDQIVALDYIGKRCSPIGTNKEKRIANAKELLIKEFLPHIGDKQFCEMRKAYFFGYMIQKLLKVAMKRIEPDDRDHYGKKRMDLAGPLLAQLFKMLFKKMVSDTSKFLQKCIENNRDFNIALAVKSNIITQGFKYSLATGNWGDQTRAMQSKSGVSQVLNRYNFISTLSHLRRVNSPLGRDGKLAKPRQLHNSHWGMICPSETPEGQACGLVKNLSLLAYISVNQSFESISELLDEFALRSLEEVSPADVNKSTKVFVNGTWLGIIDDPDQLFSLFKNLKRRGNFAKDVSIVRSFRDKEIKIFCDAGRPCRPLFTVTNSKLNFTKQIGDSLKNGRMFWNDLVQQGYVEYLDVEEEDQAMICMVPEQLTEEAAVMEKIQKIARREAEFTDLFKTMSINSKSQNMNTENSKKSSANKDDVAVERKGGVISYLGGATDTHDLVTNYTHCEIHPSMILGICASMIPFPDHNQSPRNTYQSAMSKQAMGIYATNFLLRMDTLSNILFYPQKPLVTTRAMEYSKFRELPAGQNAIVAIACYSGYNQEDSVIMNQSAIDRGLFRSFLYRTYTDQEKMNGPNCRESFQKPIKGEVLRMKNLNYDKLDEDGLVSPGIRVTGEDILIGKVLPIIDRSSPARGPNDENLSSLNLEASGRDSNRNITQFKDASTAMRPTEEGVVDSVIVSNKEGYKFTKVKVRSTRIPELGDKFASRHGQKGTIGITLRQEDMPFTEEGIVPDIIINPHCIPSRMTIGHLIECLLGKVSALVGEEGDGTPFSGITVEQIANQLEEQGYQRHGLETMYNGMTGQELTAKIFIGPTYYQRLKHMVKDKLHARARGPLQILTRQPAEGRARDGGLRFGEMERDCIISHGASLFLRERLFEVSDFFEAIVCEECGLFCLEDGCKACANRTKIAKVEMPYAFKLLLQELMGMNIAPRLRLSEETY</sequence>
<dbReference type="Pfam" id="PF04565">
    <property type="entry name" value="RNA_pol_Rpb2_3"/>
    <property type="match status" value="1"/>
</dbReference>
<evidence type="ECO:0000256" key="6">
    <source>
        <dbReference type="ARBA" id="ARBA00022723"/>
    </source>
</evidence>
<evidence type="ECO:0000259" key="13">
    <source>
        <dbReference type="Pfam" id="PF00562"/>
    </source>
</evidence>
<dbReference type="SUPFAM" id="SSF64484">
    <property type="entry name" value="beta and beta-prime subunits of DNA dependent RNA-polymerase"/>
    <property type="match status" value="1"/>
</dbReference>
<accession>A0A0R0M0P9</accession>
<dbReference type="Pfam" id="PF00562">
    <property type="entry name" value="RNA_pol_Rpb2_6"/>
    <property type="match status" value="1"/>
</dbReference>
<evidence type="ECO:0000313" key="20">
    <source>
        <dbReference type="EMBL" id="KRH95068.1"/>
    </source>
</evidence>
<dbReference type="InterPro" id="IPR007641">
    <property type="entry name" value="RNA_pol_Rpb2_7"/>
</dbReference>
<feature type="domain" description="RNA polymerase Rpb2" evidence="17">
    <location>
        <begin position="456"/>
        <end position="520"/>
    </location>
</feature>
<keyword evidence="4 12" id="KW-0808">Transferase</keyword>
<evidence type="ECO:0000256" key="12">
    <source>
        <dbReference type="RuleBase" id="RU363031"/>
    </source>
</evidence>
<dbReference type="FunFam" id="2.40.270.10:FF:000011">
    <property type="entry name" value="DNA-directed RNA polymerase subunit beta"/>
    <property type="match status" value="1"/>
</dbReference>
<name>A0A0R0M0P9_9MICR</name>
<keyword evidence="3 12" id="KW-0240">DNA-directed RNA polymerase</keyword>
<dbReference type="GO" id="GO:0003899">
    <property type="term" value="F:DNA-directed RNA polymerase activity"/>
    <property type="evidence" value="ECO:0007669"/>
    <property type="project" value="UniProtKB-EC"/>
</dbReference>
<evidence type="ECO:0000259" key="16">
    <source>
        <dbReference type="Pfam" id="PF04563"/>
    </source>
</evidence>
<evidence type="ECO:0000256" key="10">
    <source>
        <dbReference type="ARBA" id="ARBA00048552"/>
    </source>
</evidence>
<comment type="subcellular location">
    <subcellularLocation>
        <location evidence="1">Nucleus</location>
    </subcellularLocation>
</comment>
<evidence type="ECO:0000256" key="1">
    <source>
        <dbReference type="ARBA" id="ARBA00004123"/>
    </source>
</evidence>
<dbReference type="PANTHER" id="PTHR20856">
    <property type="entry name" value="DNA-DIRECTED RNA POLYMERASE I SUBUNIT 2"/>
    <property type="match status" value="1"/>
</dbReference>
<evidence type="ECO:0000256" key="4">
    <source>
        <dbReference type="ARBA" id="ARBA00022679"/>
    </source>
</evidence>
<dbReference type="FunFam" id="3.90.1800.10:FF:000002">
    <property type="entry name" value="DNA-directed RNA polymerase subunit beta"/>
    <property type="match status" value="1"/>
</dbReference>
<protein>
    <recommendedName>
        <fullName evidence="12">DNA-directed RNA polymerase subunit beta</fullName>
        <ecNumber evidence="12">2.7.7.6</ecNumber>
    </recommendedName>
</protein>
<feature type="domain" description="RNA polymerase Rpb2" evidence="19">
    <location>
        <begin position="637"/>
        <end position="749"/>
    </location>
</feature>
<evidence type="ECO:0000256" key="5">
    <source>
        <dbReference type="ARBA" id="ARBA00022695"/>
    </source>
</evidence>